<proteinExistence type="predicted"/>
<protein>
    <recommendedName>
        <fullName evidence="3">Beta-1,3-glucanase N-terminal domain-containing protein</fullName>
    </recommendedName>
</protein>
<keyword evidence="2" id="KW-1185">Reference proteome</keyword>
<gene>
    <name evidence="1" type="ORF">SAMN04488518_103163</name>
</gene>
<dbReference type="EMBL" id="FOSK01000003">
    <property type="protein sequence ID" value="SFK23245.1"/>
    <property type="molecule type" value="Genomic_DNA"/>
</dbReference>
<reference evidence="1 2" key="1">
    <citation type="submission" date="2016-10" db="EMBL/GenBank/DDBJ databases">
        <authorList>
            <person name="Varghese N."/>
            <person name="Submissions S."/>
        </authorList>
    </citation>
    <scope>NUCLEOTIDE SEQUENCE [LARGE SCALE GENOMIC DNA]</scope>
    <source>
        <strain evidence="1 2">DSM 16392</strain>
    </source>
</reference>
<sequence length="444" mass="48415">MSIKFKLVDESGLPGSTAHVWVAGWINGGSQEHFKVLEGSNFTRPSTTKAPTSVPFQKLSDVSDVVLEDKTNGDDRFLFVVSKDKPQDLTITNNNPIQYTQYPYANTPGVEAPGPFDVFEFGLDAQLNLSAVSGFGLNLRFDVEGPDGPQYGMRKDVTRSQIAEAFTKFMKNEAKTDPAAAHFLPLLYSTPLTKGGFQPPIVDNQFFAICDPNDWLASKSGNYQKTTDDPLATYWDETLDRFFSPGNVLSINLGSKAAPRLYEGSCTTQARSGSTKQTQGYTLTGPAGTFHFYKPESGLQSSQYVFQQSFGVDLTPAGAAGDAGLLQDCIWEALCRGVALDGVLTAEATESAQTAFSTSKWNDWSKWYQAGKTCHYYSKFLHYSDSDGNDTRLSGKPSLMLNQAAYGFSMDENPVGPYDGPEVPSKTTDNVKSGTVTITVGKWT</sequence>
<accession>A0A1I3XUM6</accession>
<dbReference type="RefSeq" id="WP_139226341.1">
    <property type="nucleotide sequence ID" value="NZ_FOSK01000003.1"/>
</dbReference>
<comment type="caution">
    <text evidence="1">The sequence shown here is derived from an EMBL/GenBank/DDBJ whole genome shotgun (WGS) entry which is preliminary data.</text>
</comment>
<organism evidence="1 2">
    <name type="scientific">Pseudovibrio ascidiaceicola</name>
    <dbReference type="NCBI Taxonomy" id="285279"/>
    <lineage>
        <taxon>Bacteria</taxon>
        <taxon>Pseudomonadati</taxon>
        <taxon>Pseudomonadota</taxon>
        <taxon>Alphaproteobacteria</taxon>
        <taxon>Hyphomicrobiales</taxon>
        <taxon>Stappiaceae</taxon>
        <taxon>Pseudovibrio</taxon>
    </lineage>
</organism>
<evidence type="ECO:0000313" key="1">
    <source>
        <dbReference type="EMBL" id="SFK23245.1"/>
    </source>
</evidence>
<evidence type="ECO:0000313" key="2">
    <source>
        <dbReference type="Proteomes" id="UP000199598"/>
    </source>
</evidence>
<name>A0A1I3XUM6_9HYPH</name>
<dbReference type="Proteomes" id="UP000199598">
    <property type="component" value="Unassembled WGS sequence"/>
</dbReference>
<evidence type="ECO:0008006" key="3">
    <source>
        <dbReference type="Google" id="ProtNLM"/>
    </source>
</evidence>